<organism evidence="7 8">
    <name type="scientific">Stegodyphus mimosarum</name>
    <name type="common">African social velvet spider</name>
    <dbReference type="NCBI Taxonomy" id="407821"/>
    <lineage>
        <taxon>Eukaryota</taxon>
        <taxon>Metazoa</taxon>
        <taxon>Ecdysozoa</taxon>
        <taxon>Arthropoda</taxon>
        <taxon>Chelicerata</taxon>
        <taxon>Arachnida</taxon>
        <taxon>Araneae</taxon>
        <taxon>Araneomorphae</taxon>
        <taxon>Entelegynae</taxon>
        <taxon>Eresoidea</taxon>
        <taxon>Eresidae</taxon>
        <taxon>Stegodyphus</taxon>
    </lineage>
</organism>
<comment type="similarity">
    <text evidence="1 5">Belongs to the TUBGCP family.</text>
</comment>
<protein>
    <recommendedName>
        <fullName evidence="5">Gamma-tubulin complex component</fullName>
    </recommendedName>
</protein>
<keyword evidence="8" id="KW-1185">Reference proteome</keyword>
<evidence type="ECO:0000256" key="4">
    <source>
        <dbReference type="ARBA" id="ARBA00023212"/>
    </source>
</evidence>
<dbReference type="GO" id="GO:0000930">
    <property type="term" value="C:gamma-tubulin complex"/>
    <property type="evidence" value="ECO:0007669"/>
    <property type="project" value="TreeGrafter"/>
</dbReference>
<dbReference type="Proteomes" id="UP000054359">
    <property type="component" value="Unassembled WGS sequence"/>
</dbReference>
<sequence length="164" mass="19075">MIMKFVINDLRLDSLLMNLRNVYFFQDEGFSQTLCEQLFSLVLGCKSPLEFANWTVLNEIISNAIGDSCCSNESTLPSLSVKAASVPEDSLWEWNDFLRLFCIEFKVEWPLNIIIHRACIAQYGNIFSKLLEMEFLCWLLGRIWRSCLTDERALLLQDSPQYKE</sequence>
<dbReference type="Gene3D" id="1.20.120.1900">
    <property type="entry name" value="Gamma-tubulin complex, C-terminal domain"/>
    <property type="match status" value="1"/>
</dbReference>
<dbReference type="GO" id="GO:0051225">
    <property type="term" value="P:spindle assembly"/>
    <property type="evidence" value="ECO:0007669"/>
    <property type="project" value="TreeGrafter"/>
</dbReference>
<dbReference type="AlphaFoldDB" id="A0A087TMP1"/>
<evidence type="ECO:0000256" key="5">
    <source>
        <dbReference type="RuleBase" id="RU363050"/>
    </source>
</evidence>
<proteinExistence type="inferred from homology"/>
<evidence type="ECO:0000256" key="2">
    <source>
        <dbReference type="ARBA" id="ARBA00022490"/>
    </source>
</evidence>
<dbReference type="GO" id="GO:0051321">
    <property type="term" value="P:meiotic cell cycle"/>
    <property type="evidence" value="ECO:0007669"/>
    <property type="project" value="TreeGrafter"/>
</dbReference>
<evidence type="ECO:0000256" key="1">
    <source>
        <dbReference type="ARBA" id="ARBA00010337"/>
    </source>
</evidence>
<dbReference type="InterPro" id="IPR007259">
    <property type="entry name" value="GCP"/>
</dbReference>
<feature type="domain" description="Gamma tubulin complex component C-terminal" evidence="6">
    <location>
        <begin position="16"/>
        <end position="157"/>
    </location>
</feature>
<evidence type="ECO:0000256" key="3">
    <source>
        <dbReference type="ARBA" id="ARBA00022701"/>
    </source>
</evidence>
<dbReference type="GO" id="GO:0043015">
    <property type="term" value="F:gamma-tubulin binding"/>
    <property type="evidence" value="ECO:0007669"/>
    <property type="project" value="InterPro"/>
</dbReference>
<feature type="non-terminal residue" evidence="7">
    <location>
        <position position="164"/>
    </location>
</feature>
<dbReference type="EMBL" id="KK115930">
    <property type="protein sequence ID" value="KFM66380.1"/>
    <property type="molecule type" value="Genomic_DNA"/>
</dbReference>
<dbReference type="GO" id="GO:0051011">
    <property type="term" value="F:microtubule minus-end binding"/>
    <property type="evidence" value="ECO:0007669"/>
    <property type="project" value="TreeGrafter"/>
</dbReference>
<dbReference type="GO" id="GO:0007020">
    <property type="term" value="P:microtubule nucleation"/>
    <property type="evidence" value="ECO:0007669"/>
    <property type="project" value="InterPro"/>
</dbReference>
<dbReference type="OrthoDB" id="775571at2759"/>
<reference evidence="7 8" key="1">
    <citation type="submission" date="2013-11" db="EMBL/GenBank/DDBJ databases">
        <title>Genome sequencing of Stegodyphus mimosarum.</title>
        <authorList>
            <person name="Bechsgaard J."/>
        </authorList>
    </citation>
    <scope>NUCLEOTIDE SEQUENCE [LARGE SCALE GENOMIC DNA]</scope>
</reference>
<keyword evidence="4 5" id="KW-0206">Cytoskeleton</keyword>
<dbReference type="InterPro" id="IPR040457">
    <property type="entry name" value="GCP_C"/>
</dbReference>
<dbReference type="Pfam" id="PF04130">
    <property type="entry name" value="GCP_C_terminal"/>
    <property type="match status" value="1"/>
</dbReference>
<name>A0A087TMP1_STEMI</name>
<dbReference type="GO" id="GO:0000278">
    <property type="term" value="P:mitotic cell cycle"/>
    <property type="evidence" value="ECO:0007669"/>
    <property type="project" value="TreeGrafter"/>
</dbReference>
<keyword evidence="2 5" id="KW-0963">Cytoplasm</keyword>
<dbReference type="GO" id="GO:0031122">
    <property type="term" value="P:cytoplasmic microtubule organization"/>
    <property type="evidence" value="ECO:0007669"/>
    <property type="project" value="TreeGrafter"/>
</dbReference>
<dbReference type="PANTHER" id="PTHR19302:SF70">
    <property type="entry name" value="GAMMA-TUBULIN COMPLEX COMPONENT 6"/>
    <property type="match status" value="1"/>
</dbReference>
<evidence type="ECO:0000313" key="8">
    <source>
        <dbReference type="Proteomes" id="UP000054359"/>
    </source>
</evidence>
<keyword evidence="3 5" id="KW-0493">Microtubule</keyword>
<dbReference type="InterPro" id="IPR042241">
    <property type="entry name" value="GCP_C_sf"/>
</dbReference>
<comment type="subcellular location">
    <subcellularLocation>
        <location evidence="5">Cytoplasm</location>
        <location evidence="5">Cytoskeleton</location>
        <location evidence="5">Microtubule organizing center</location>
    </subcellularLocation>
</comment>
<evidence type="ECO:0000259" key="6">
    <source>
        <dbReference type="Pfam" id="PF04130"/>
    </source>
</evidence>
<dbReference type="GO" id="GO:0000922">
    <property type="term" value="C:spindle pole"/>
    <property type="evidence" value="ECO:0007669"/>
    <property type="project" value="InterPro"/>
</dbReference>
<accession>A0A087TMP1</accession>
<gene>
    <name evidence="7" type="ORF">X975_04425</name>
</gene>
<dbReference type="GO" id="GO:0005874">
    <property type="term" value="C:microtubule"/>
    <property type="evidence" value="ECO:0007669"/>
    <property type="project" value="UniProtKB-KW"/>
</dbReference>
<dbReference type="PANTHER" id="PTHR19302">
    <property type="entry name" value="GAMMA TUBULIN COMPLEX PROTEIN"/>
    <property type="match status" value="1"/>
</dbReference>
<dbReference type="STRING" id="407821.A0A087TMP1"/>
<evidence type="ECO:0000313" key="7">
    <source>
        <dbReference type="EMBL" id="KFM66380.1"/>
    </source>
</evidence>